<feature type="transmembrane region" description="Helical" evidence="1">
    <location>
        <begin position="97"/>
        <end position="121"/>
    </location>
</feature>
<evidence type="ECO:0000313" key="3">
    <source>
        <dbReference type="Proteomes" id="UP000054736"/>
    </source>
</evidence>
<keyword evidence="3" id="KW-1185">Reference proteome</keyword>
<dbReference type="AlphaFoldDB" id="A0A0W0SKY4"/>
<gene>
    <name evidence="2" type="ORF">Ldro_3144</name>
</gene>
<feature type="transmembrane region" description="Helical" evidence="1">
    <location>
        <begin position="207"/>
        <end position="230"/>
    </location>
</feature>
<proteinExistence type="predicted"/>
<feature type="transmembrane region" description="Helical" evidence="1">
    <location>
        <begin position="170"/>
        <end position="195"/>
    </location>
</feature>
<evidence type="ECO:0008006" key="4">
    <source>
        <dbReference type="Google" id="ProtNLM"/>
    </source>
</evidence>
<feature type="transmembrane region" description="Helical" evidence="1">
    <location>
        <begin position="55"/>
        <end position="77"/>
    </location>
</feature>
<keyword evidence="1" id="KW-0812">Transmembrane</keyword>
<reference evidence="2 3" key="1">
    <citation type="submission" date="2015-11" db="EMBL/GenBank/DDBJ databases">
        <title>Genomic analysis of 38 Legionella species identifies large and diverse effector repertoires.</title>
        <authorList>
            <person name="Burstein D."/>
            <person name="Amaro F."/>
            <person name="Zusman T."/>
            <person name="Lifshitz Z."/>
            <person name="Cohen O."/>
            <person name="Gilbert J.A."/>
            <person name="Pupko T."/>
            <person name="Shuman H.A."/>
            <person name="Segal G."/>
        </authorList>
    </citation>
    <scope>NUCLEOTIDE SEQUENCE [LARGE SCALE GENOMIC DNA]</scope>
    <source>
        <strain evidence="2 3">ATCC 700990</strain>
    </source>
</reference>
<feature type="transmembrane region" description="Helical" evidence="1">
    <location>
        <begin position="128"/>
        <end position="150"/>
    </location>
</feature>
<name>A0A0W0SKY4_9GAMM</name>
<keyword evidence="1" id="KW-1133">Transmembrane helix</keyword>
<accession>A0A0W0SKY4</accession>
<comment type="caution">
    <text evidence="2">The sequence shown here is derived from an EMBL/GenBank/DDBJ whole genome shotgun (WGS) entry which is preliminary data.</text>
</comment>
<dbReference type="STRING" id="1212489.Ldro_3144"/>
<evidence type="ECO:0000313" key="2">
    <source>
        <dbReference type="EMBL" id="KTC84024.1"/>
    </source>
</evidence>
<organism evidence="2 3">
    <name type="scientific">Legionella drozanskii LLAP-1</name>
    <dbReference type="NCBI Taxonomy" id="1212489"/>
    <lineage>
        <taxon>Bacteria</taxon>
        <taxon>Pseudomonadati</taxon>
        <taxon>Pseudomonadota</taxon>
        <taxon>Gammaproteobacteria</taxon>
        <taxon>Legionellales</taxon>
        <taxon>Legionellaceae</taxon>
        <taxon>Legionella</taxon>
    </lineage>
</organism>
<dbReference type="PATRIC" id="fig|1212489.4.peg.3329"/>
<sequence length="232" mass="26153">MDKEQKRLLAMREENKISEADYQLISAALTKKSIFASIENSVLINPFQKIAGFKALLLGLILMVIMSGVGIVANVYFDGIIGFVFADNIKAMKPNFFLLLYQNAVVIFILASLFLMVALLLRQKRIRAIDFFGTVALSRYPILFALPIVILQKYLEPLNEDVSKGFELHLTLLGTIGHFVFLICIIWQITTYFFALKEASGLEGRSLWLSFIVTVLLGDVIGLILTRFFLYA</sequence>
<dbReference type="RefSeq" id="WP_058497410.1">
    <property type="nucleotide sequence ID" value="NZ_CAAAIU010000016.1"/>
</dbReference>
<dbReference type="Proteomes" id="UP000054736">
    <property type="component" value="Unassembled WGS sequence"/>
</dbReference>
<evidence type="ECO:0000256" key="1">
    <source>
        <dbReference type="SAM" id="Phobius"/>
    </source>
</evidence>
<dbReference type="EMBL" id="LNXY01000034">
    <property type="protein sequence ID" value="KTC84024.1"/>
    <property type="molecule type" value="Genomic_DNA"/>
</dbReference>
<protein>
    <recommendedName>
        <fullName evidence="4">Yip1 domain protein</fullName>
    </recommendedName>
</protein>
<keyword evidence="1" id="KW-0472">Membrane</keyword>